<organism evidence="2 3">
    <name type="scientific">Thermococcus thioreducens</name>
    <dbReference type="NCBI Taxonomy" id="277988"/>
    <lineage>
        <taxon>Archaea</taxon>
        <taxon>Methanobacteriati</taxon>
        <taxon>Methanobacteriota</taxon>
        <taxon>Thermococci</taxon>
        <taxon>Thermococcales</taxon>
        <taxon>Thermococcaceae</taxon>
        <taxon>Thermococcus</taxon>
    </lineage>
</organism>
<evidence type="ECO:0000313" key="3">
    <source>
        <dbReference type="Proteomes" id="UP000182125"/>
    </source>
</evidence>
<dbReference type="NCBIfam" id="NF038133">
    <property type="entry name" value="choice_anch_L"/>
    <property type="match status" value="1"/>
</dbReference>
<reference evidence="2" key="3">
    <citation type="submission" date="2016-10" db="EMBL/GenBank/DDBJ databases">
        <authorList>
            <person name="de Groot N.N."/>
        </authorList>
    </citation>
    <scope>NUCLEOTIDE SEQUENCE [LARGE SCALE GENOMIC DNA]</scope>
    <source>
        <strain evidence="2">OGL-20</strain>
    </source>
</reference>
<proteinExistence type="predicted"/>
<evidence type="ECO:0000313" key="2">
    <source>
        <dbReference type="EMBL" id="SEW14887.1"/>
    </source>
</evidence>
<dbReference type="InterPro" id="IPR049804">
    <property type="entry name" value="Choice_anch_L"/>
</dbReference>
<protein>
    <submittedName>
        <fullName evidence="2">Uncharacterized protein</fullName>
    </submittedName>
</protein>
<reference evidence="1 4" key="1">
    <citation type="submission" date="2016-04" db="EMBL/GenBank/DDBJ databases">
        <title>Complete genome sequence of Thermococcus thioreducens type strain OGL-20P.</title>
        <authorList>
            <person name="Oger P.M."/>
        </authorList>
    </citation>
    <scope>NUCLEOTIDE SEQUENCE [LARGE SCALE GENOMIC DNA]</scope>
    <source>
        <strain evidence="1 4">OGL-20P</strain>
    </source>
</reference>
<dbReference type="OrthoDB" id="95943at2157"/>
<name>A0A1I0PKD1_9EURY</name>
<sequence>MEKRQVLVVLALLLVLGSVVSLGYVGATYGTVITRDAANEAKAILNSNFQNSLVSAKFRGVEEQILVTTKPLLGFPIEGGSYVILSSGDARYVTQGSTYDVENVGGLSISGGHPVTGETIYDVARLEITLEVPYGAKELSFRWRIVSDEYSPYNDFFYAYVVFPDGTKKVAATVLNGTIPYITIIEPYLTPINGQDGVVLWRMSSIYVAKVDVSQYQGEKITLVLEVGDEGDSIVDTTVLIDDLKFDVPPAYFIYNRMMVIAQVWTMYFFRLHDDFDEVYANASVMGVDNETLALAKELHENATQMMMEAWHTDNLDDIKLRVWGAIPTYPRLHLVRKAYVLERDAVGMLIDAMKELEGG</sequence>
<dbReference type="Proteomes" id="UP000182125">
    <property type="component" value="Unassembled WGS sequence"/>
</dbReference>
<dbReference type="GeneID" id="33333150"/>
<accession>A0A1I0PKD1</accession>
<dbReference type="RefSeq" id="WP_055429864.1">
    <property type="nucleotide sequence ID" value="NZ_CP015105.1"/>
</dbReference>
<dbReference type="AlphaFoldDB" id="A0A1I0PKD1"/>
<dbReference type="EMBL" id="CP015105">
    <property type="protein sequence ID" value="ASJ11728.1"/>
    <property type="molecule type" value="Genomic_DNA"/>
</dbReference>
<dbReference type="Proteomes" id="UP000250136">
    <property type="component" value="Chromosome"/>
</dbReference>
<dbReference type="EMBL" id="FOIW01000002">
    <property type="protein sequence ID" value="SEW14887.1"/>
    <property type="molecule type" value="Genomic_DNA"/>
</dbReference>
<gene>
    <name evidence="1" type="ORF">A3L14_01970</name>
    <name evidence="2" type="ORF">SAMN05216170_1888</name>
</gene>
<evidence type="ECO:0000313" key="4">
    <source>
        <dbReference type="Proteomes" id="UP000250136"/>
    </source>
</evidence>
<evidence type="ECO:0000313" key="1">
    <source>
        <dbReference type="EMBL" id="ASJ11728.1"/>
    </source>
</evidence>
<reference evidence="3" key="2">
    <citation type="submission" date="2016-10" db="EMBL/GenBank/DDBJ databases">
        <authorList>
            <person name="Varghese N."/>
            <person name="Submissions S."/>
        </authorList>
    </citation>
    <scope>NUCLEOTIDE SEQUENCE [LARGE SCALE GENOMIC DNA]</scope>
    <source>
        <strain evidence="3">OGL-20</strain>
    </source>
</reference>
<keyword evidence="4" id="KW-1185">Reference proteome</keyword>
<dbReference type="KEGG" id="ttd:A3L14_01970"/>